<comment type="caution">
    <text evidence="2">The sequence shown here is derived from an EMBL/GenBank/DDBJ whole genome shotgun (WGS) entry which is preliminary data.</text>
</comment>
<feature type="region of interest" description="Disordered" evidence="1">
    <location>
        <begin position="201"/>
        <end position="225"/>
    </location>
</feature>
<feature type="region of interest" description="Disordered" evidence="1">
    <location>
        <begin position="21"/>
        <end position="85"/>
    </location>
</feature>
<evidence type="ECO:0008006" key="4">
    <source>
        <dbReference type="Google" id="ProtNLM"/>
    </source>
</evidence>
<evidence type="ECO:0000313" key="2">
    <source>
        <dbReference type="EMBL" id="CAK0898755.1"/>
    </source>
</evidence>
<dbReference type="EMBL" id="CAUYUJ010020504">
    <property type="protein sequence ID" value="CAK0898755.1"/>
    <property type="molecule type" value="Genomic_DNA"/>
</dbReference>
<accession>A0ABN9XGS3</accession>
<feature type="non-terminal residue" evidence="2">
    <location>
        <position position="1"/>
    </location>
</feature>
<dbReference type="Proteomes" id="UP001189429">
    <property type="component" value="Unassembled WGS sequence"/>
</dbReference>
<reference evidence="2" key="1">
    <citation type="submission" date="2023-10" db="EMBL/GenBank/DDBJ databases">
        <authorList>
            <person name="Chen Y."/>
            <person name="Shah S."/>
            <person name="Dougan E. K."/>
            <person name="Thang M."/>
            <person name="Chan C."/>
        </authorList>
    </citation>
    <scope>NUCLEOTIDE SEQUENCE [LARGE SCALE GENOMIC DNA]</scope>
</reference>
<sequence length="887" mass="98337">EQGEDTEADWDDNFNSTIKRAKSMFGSFQPSSSEALDSEESGSSSESEKSEPQARGNRFLQRAATRAWLSNEEPTKTRQNILGERHEAAWPRNDRLPILPLTTGWGVMLNDGPGGGLTNSKRQPDFAVQVLRPEPGRCLLLVAPPLRIFNYTDRCLHLSFMTGNDGKPLLFSPGQCNSATAPAHLLGAEQPVDVRRLALPPSPIGRDIESGETGVTRDQESDCGSIVESNPEAQEEWPLPHNSFCCVPICVDHPSDDRVATFHSAVSLEHKQAMKDLSFRFWSAHASSSDAEPGWSDWIKMGQLPDQEYYLGTCRDATRETLHFRILALREERNKPYPVEILNIIVLPALTVVNASPAVLGVDSWNLDQKDMRKAAKTPMFGTMRWLKRSGSFGISRAVPCDVSQGSALHLYHVNSSAPVGVRLRFSDPDMPVDCRWSDPIYNICASCAGRAQQVDMQVVGMSTPTMQVTCVDYVVGVTCPFWLINPSLQNVMVGRRNEEPFPSVRGIYMLDGALSGIHLYLHDKSKDMMGIGANRSRGMQSPDSCGGYSLYSAHDYDSDLEVGTSIREEGHLEVVTQDSIAEECDDDNNSQGSAGSSRVHTLDTTRSWTGRGSMGMNMMNSASSMVQASLNDKARLPIPVTSTAMSGRLGKHEFTVLREPLPSPFDGLCAPTTCFRLIPQLMVTNDTRYRLHVRRSGTQEVVVVEPDKSLPYWAAARGRRRCIQLQPVDGMEAPTLDAWSGEIHCEPLAGGRTALAMRMPRPGRSTVPKGPSTRTQRSTTEADRATMHPYAHSADDTETTPRWSCQCRYPTRWRASFRSRSPRSPAGWSRAWRRPSDSSPCRPTPLPTRSRRRRSLGRTCCPRTCLCGRWASTATRGSWCRARATW</sequence>
<evidence type="ECO:0000256" key="1">
    <source>
        <dbReference type="SAM" id="MobiDB-lite"/>
    </source>
</evidence>
<feature type="region of interest" description="Disordered" evidence="1">
    <location>
        <begin position="583"/>
        <end position="611"/>
    </location>
</feature>
<feature type="region of interest" description="Disordered" evidence="1">
    <location>
        <begin position="759"/>
        <end position="803"/>
    </location>
</feature>
<keyword evidence="3" id="KW-1185">Reference proteome</keyword>
<evidence type="ECO:0000313" key="3">
    <source>
        <dbReference type="Proteomes" id="UP001189429"/>
    </source>
</evidence>
<organism evidence="2 3">
    <name type="scientific">Prorocentrum cordatum</name>
    <dbReference type="NCBI Taxonomy" id="2364126"/>
    <lineage>
        <taxon>Eukaryota</taxon>
        <taxon>Sar</taxon>
        <taxon>Alveolata</taxon>
        <taxon>Dinophyceae</taxon>
        <taxon>Prorocentrales</taxon>
        <taxon>Prorocentraceae</taxon>
        <taxon>Prorocentrum</taxon>
    </lineage>
</organism>
<feature type="compositionally biased region" description="Low complexity" evidence="1">
    <location>
        <begin position="31"/>
        <end position="45"/>
    </location>
</feature>
<gene>
    <name evidence="2" type="ORF">PCOR1329_LOCUS76472</name>
</gene>
<name>A0ABN9XGS3_9DINO</name>
<feature type="region of interest" description="Disordered" evidence="1">
    <location>
        <begin position="819"/>
        <end position="854"/>
    </location>
</feature>
<feature type="compositionally biased region" description="Polar residues" evidence="1">
    <location>
        <begin position="590"/>
        <end position="611"/>
    </location>
</feature>
<proteinExistence type="predicted"/>
<protein>
    <recommendedName>
        <fullName evidence="4">Anaphase-promoting complex subunit 1</fullName>
    </recommendedName>
</protein>